<evidence type="ECO:0000313" key="2">
    <source>
        <dbReference type="EMBL" id="MDT9685117.1"/>
    </source>
</evidence>
<reference evidence="2 3" key="1">
    <citation type="submission" date="2023-09" db="EMBL/GenBank/DDBJ databases">
        <title>Streptomyces sp. nov.: A antagonism against Alternaria gaisen Producing Streptochlin, Isolated from Tamarix root soil.</title>
        <authorList>
            <person name="Chen Y."/>
        </authorList>
    </citation>
    <scope>NUCLEOTIDE SEQUENCE [LARGE SCALE GENOMIC DNA]</scope>
    <source>
        <strain evidence="2 3">TRM76323</strain>
    </source>
</reference>
<dbReference type="Gene3D" id="1.10.630.10">
    <property type="entry name" value="Cytochrome P450"/>
    <property type="match status" value="1"/>
</dbReference>
<organism evidence="2 3">
    <name type="scientific">Streptomyces tamarix</name>
    <dbReference type="NCBI Taxonomy" id="3078565"/>
    <lineage>
        <taxon>Bacteria</taxon>
        <taxon>Bacillati</taxon>
        <taxon>Actinomycetota</taxon>
        <taxon>Actinomycetes</taxon>
        <taxon>Kitasatosporales</taxon>
        <taxon>Streptomycetaceae</taxon>
        <taxon>Streptomyces</taxon>
    </lineage>
</organism>
<comment type="caution">
    <text evidence="2">The sequence shown here is derived from an EMBL/GenBank/DDBJ whole genome shotgun (WGS) entry which is preliminary data.</text>
</comment>
<keyword evidence="3" id="KW-1185">Reference proteome</keyword>
<name>A0ABU3QRU1_9ACTN</name>
<proteinExistence type="predicted"/>
<protein>
    <recommendedName>
        <fullName evidence="4">Cytochrome P450</fullName>
    </recommendedName>
</protein>
<feature type="region of interest" description="Disordered" evidence="1">
    <location>
        <begin position="132"/>
        <end position="173"/>
    </location>
</feature>
<evidence type="ECO:0000313" key="3">
    <source>
        <dbReference type="Proteomes" id="UP001250181"/>
    </source>
</evidence>
<dbReference type="RefSeq" id="WP_315880164.1">
    <property type="nucleotide sequence ID" value="NZ_JAWCTQ010000036.1"/>
</dbReference>
<evidence type="ECO:0000256" key="1">
    <source>
        <dbReference type="SAM" id="MobiDB-lite"/>
    </source>
</evidence>
<accession>A0ABU3QRU1</accession>
<sequence>MFGRGRIFEKLRPLFGNGTATTDGALHRRRRRPLQPAFRRDRLSRYAELMCREADAVAASWTPGREVRVDREMRRSALSAVAGMTFSGDVDRPAVREVHRSFPIVLEGTLVRTVMPKAFDRLPVPLNRRFTAPPPACAPSSTRSSPGAAPGSAATTTSSRCCRPAPTRRPAAR</sequence>
<dbReference type="EMBL" id="JAWCTQ010000036">
    <property type="protein sequence ID" value="MDT9685117.1"/>
    <property type="molecule type" value="Genomic_DNA"/>
</dbReference>
<evidence type="ECO:0008006" key="4">
    <source>
        <dbReference type="Google" id="ProtNLM"/>
    </source>
</evidence>
<dbReference type="InterPro" id="IPR036396">
    <property type="entry name" value="Cyt_P450_sf"/>
</dbReference>
<dbReference type="Proteomes" id="UP001250181">
    <property type="component" value="Unassembled WGS sequence"/>
</dbReference>
<dbReference type="SUPFAM" id="SSF48264">
    <property type="entry name" value="Cytochrome P450"/>
    <property type="match status" value="1"/>
</dbReference>
<feature type="compositionally biased region" description="Low complexity" evidence="1">
    <location>
        <begin position="138"/>
        <end position="173"/>
    </location>
</feature>
<gene>
    <name evidence="2" type="ORF">RND61_24095</name>
</gene>